<organism evidence="1 2">
    <name type="scientific">Pseudoduganella rivuli</name>
    <dbReference type="NCBI Taxonomy" id="2666085"/>
    <lineage>
        <taxon>Bacteria</taxon>
        <taxon>Pseudomonadati</taxon>
        <taxon>Pseudomonadota</taxon>
        <taxon>Betaproteobacteria</taxon>
        <taxon>Burkholderiales</taxon>
        <taxon>Oxalobacteraceae</taxon>
        <taxon>Telluria group</taxon>
        <taxon>Pseudoduganella</taxon>
    </lineage>
</organism>
<name>A0A7X2LR60_9BURK</name>
<protein>
    <recommendedName>
        <fullName evidence="3">DUF2987 domain-containing protein</fullName>
    </recommendedName>
</protein>
<proteinExistence type="predicted"/>
<dbReference type="EMBL" id="WKJJ01000002">
    <property type="protein sequence ID" value="MRV70876.1"/>
    <property type="molecule type" value="Genomic_DNA"/>
</dbReference>
<gene>
    <name evidence="1" type="ORF">GJ700_03970</name>
</gene>
<evidence type="ECO:0008006" key="3">
    <source>
        <dbReference type="Google" id="ProtNLM"/>
    </source>
</evidence>
<accession>A0A7X2LR60</accession>
<evidence type="ECO:0000313" key="1">
    <source>
        <dbReference type="EMBL" id="MRV70876.1"/>
    </source>
</evidence>
<dbReference type="AlphaFoldDB" id="A0A7X2LR60"/>
<comment type="caution">
    <text evidence="1">The sequence shown here is derived from an EMBL/GenBank/DDBJ whole genome shotgun (WGS) entry which is preliminary data.</text>
</comment>
<keyword evidence="2" id="KW-1185">Reference proteome</keyword>
<dbReference type="Proteomes" id="UP000446768">
    <property type="component" value="Unassembled WGS sequence"/>
</dbReference>
<sequence length="219" mass="23740">MALAATVAGAPVHAQDSDWLSYRDAYRGMVAFEKYGKPKQFLQQHYQVGARDGSPLPVDFRLALSGKTMQLNLPLDAVGRAVFPLLKAAYDENAVLTVNRKLGAYVFRPRISIVVRPDGVYEGAELRAACEQALDFQRTVNAAGYRDKHCVGVRFTFAKKPDADVRWKGGAPLPAVPGPAFPDEAGNAYSVVTVRFDAATDKGQVVSQNAPLAVSPVFE</sequence>
<evidence type="ECO:0000313" key="2">
    <source>
        <dbReference type="Proteomes" id="UP000446768"/>
    </source>
</evidence>
<reference evidence="1 2" key="1">
    <citation type="submission" date="2019-11" db="EMBL/GenBank/DDBJ databases">
        <title>Novel species isolated from a subtropical stream in China.</title>
        <authorList>
            <person name="Lu H."/>
        </authorList>
    </citation>
    <scope>NUCLEOTIDE SEQUENCE [LARGE SCALE GENOMIC DNA]</scope>
    <source>
        <strain evidence="1 2">FT92W</strain>
    </source>
</reference>